<feature type="binding site" evidence="8">
    <location>
        <position position="133"/>
    </location>
    <ligand>
        <name>UDP-alpha-D-glucose</name>
        <dbReference type="ChEBI" id="CHEBI:58885"/>
    </ligand>
</feature>
<keyword evidence="6 9" id="KW-0472">Membrane</keyword>
<name>A0A8J5KSQ3_ZINOF</name>
<evidence type="ECO:0000256" key="2">
    <source>
        <dbReference type="ARBA" id="ARBA00022676"/>
    </source>
</evidence>
<accession>A0A8J5KSQ3</accession>
<comment type="subcellular location">
    <subcellularLocation>
        <location evidence="1">Endomembrane system</location>
        <topology evidence="1">Multi-pass membrane protein</topology>
    </subcellularLocation>
</comment>
<feature type="transmembrane region" description="Helical" evidence="9">
    <location>
        <begin position="41"/>
        <end position="64"/>
    </location>
</feature>
<dbReference type="Pfam" id="PF03552">
    <property type="entry name" value="Cellulose_synt"/>
    <property type="match status" value="1"/>
</dbReference>
<evidence type="ECO:0000256" key="5">
    <source>
        <dbReference type="ARBA" id="ARBA00022989"/>
    </source>
</evidence>
<evidence type="ECO:0000256" key="7">
    <source>
        <dbReference type="ARBA" id="ARBA00023316"/>
    </source>
</evidence>
<dbReference type="GO" id="GO:0012505">
    <property type="term" value="C:endomembrane system"/>
    <property type="evidence" value="ECO:0007669"/>
    <property type="project" value="UniProtKB-SubCell"/>
</dbReference>
<sequence length="396" mass="44646">MAHKTTAAMTSLNGGTAFHSLHVSRFATLLFRAHALLLHHFLYPSSVLLLAADLVLSFLWASAVPFRWCPVRRKEFPDSLLREVGRDDLPAIDVFVCTADPRREPPASVASTALSAMAFDYPTDRLSVYLSDDGGSAVTLFAFMEAARFARYWLPFCKENAVVKRSPEVYFEEECSDEAGSKNLKWLDWVIRPTQIYLHLQPMEVNSHTLMDGRILISFSNYTATRDNQPPYYNSHDEEIQSEGGEIITVLTEKHPGIDICLGYEEDYSEIPAATTDKEDYPYIMVHRLTNTATILEQKTYGEHTSFLLVPKGVDLSQSTRLLAGNGGCLTDDSWMMTMSSQSGGDTSVNILWKRPEVEKANRLSCWRWIDCEKGAERAQVQRCSHSAGAIRNLWR</sequence>
<gene>
    <name evidence="10" type="ORF">ZIOFF_056200</name>
</gene>
<keyword evidence="2" id="KW-0328">Glycosyltransferase</keyword>
<feature type="binding site" evidence="8">
    <location>
        <position position="104"/>
    </location>
    <ligand>
        <name>UDP-alpha-D-glucose</name>
        <dbReference type="ChEBI" id="CHEBI:58885"/>
    </ligand>
</feature>
<dbReference type="Proteomes" id="UP000734854">
    <property type="component" value="Unassembled WGS sequence"/>
</dbReference>
<evidence type="ECO:0000256" key="6">
    <source>
        <dbReference type="ARBA" id="ARBA00023136"/>
    </source>
</evidence>
<evidence type="ECO:0000256" key="8">
    <source>
        <dbReference type="PIRSR" id="PIRSR605150-2"/>
    </source>
</evidence>
<dbReference type="AlphaFoldDB" id="A0A8J5KSQ3"/>
<dbReference type="GO" id="GO:0016020">
    <property type="term" value="C:membrane"/>
    <property type="evidence" value="ECO:0007669"/>
    <property type="project" value="InterPro"/>
</dbReference>
<dbReference type="GO" id="GO:0030244">
    <property type="term" value="P:cellulose biosynthetic process"/>
    <property type="evidence" value="ECO:0007669"/>
    <property type="project" value="InterPro"/>
</dbReference>
<evidence type="ECO:0000256" key="3">
    <source>
        <dbReference type="ARBA" id="ARBA00022679"/>
    </source>
</evidence>
<keyword evidence="11" id="KW-1185">Reference proteome</keyword>
<dbReference type="Gene3D" id="3.90.550.10">
    <property type="entry name" value="Spore Coat Polysaccharide Biosynthesis Protein SpsA, Chain A"/>
    <property type="match status" value="1"/>
</dbReference>
<dbReference type="InterPro" id="IPR005150">
    <property type="entry name" value="Cellulose_synth"/>
</dbReference>
<evidence type="ECO:0000256" key="9">
    <source>
        <dbReference type="SAM" id="Phobius"/>
    </source>
</evidence>
<comment type="caution">
    <text evidence="10">The sequence shown here is derived from an EMBL/GenBank/DDBJ whole genome shotgun (WGS) entry which is preliminary data.</text>
</comment>
<organism evidence="10 11">
    <name type="scientific">Zingiber officinale</name>
    <name type="common">Ginger</name>
    <name type="synonym">Amomum zingiber</name>
    <dbReference type="NCBI Taxonomy" id="94328"/>
    <lineage>
        <taxon>Eukaryota</taxon>
        <taxon>Viridiplantae</taxon>
        <taxon>Streptophyta</taxon>
        <taxon>Embryophyta</taxon>
        <taxon>Tracheophyta</taxon>
        <taxon>Spermatophyta</taxon>
        <taxon>Magnoliopsida</taxon>
        <taxon>Liliopsida</taxon>
        <taxon>Zingiberales</taxon>
        <taxon>Zingiberaceae</taxon>
        <taxon>Zingiber</taxon>
    </lineage>
</organism>
<keyword evidence="5 9" id="KW-1133">Transmembrane helix</keyword>
<dbReference type="InterPro" id="IPR029044">
    <property type="entry name" value="Nucleotide-diphossugar_trans"/>
</dbReference>
<evidence type="ECO:0000313" key="11">
    <source>
        <dbReference type="Proteomes" id="UP000734854"/>
    </source>
</evidence>
<evidence type="ECO:0000313" key="10">
    <source>
        <dbReference type="EMBL" id="KAG6487610.1"/>
    </source>
</evidence>
<keyword evidence="3" id="KW-0808">Transferase</keyword>
<dbReference type="PANTHER" id="PTHR13301">
    <property type="entry name" value="X-BOX TRANSCRIPTION FACTOR-RELATED"/>
    <property type="match status" value="1"/>
</dbReference>
<keyword evidence="4 9" id="KW-0812">Transmembrane</keyword>
<proteinExistence type="predicted"/>
<dbReference type="GO" id="GO:0016760">
    <property type="term" value="F:cellulose synthase (UDP-forming) activity"/>
    <property type="evidence" value="ECO:0007669"/>
    <property type="project" value="InterPro"/>
</dbReference>
<evidence type="ECO:0000256" key="1">
    <source>
        <dbReference type="ARBA" id="ARBA00004127"/>
    </source>
</evidence>
<dbReference type="GO" id="GO:0071669">
    <property type="term" value="P:plant-type cell wall organization or biogenesis"/>
    <property type="evidence" value="ECO:0007669"/>
    <property type="project" value="UniProtKB-ARBA"/>
</dbReference>
<keyword evidence="7" id="KW-0961">Cell wall biogenesis/degradation</keyword>
<dbReference type="EMBL" id="JACMSC010000015">
    <property type="protein sequence ID" value="KAG6487610.1"/>
    <property type="molecule type" value="Genomic_DNA"/>
</dbReference>
<reference evidence="10 11" key="1">
    <citation type="submission" date="2020-08" db="EMBL/GenBank/DDBJ databases">
        <title>Plant Genome Project.</title>
        <authorList>
            <person name="Zhang R.-G."/>
        </authorList>
    </citation>
    <scope>NUCLEOTIDE SEQUENCE [LARGE SCALE GENOMIC DNA]</scope>
    <source>
        <tissue evidence="10">Rhizome</tissue>
    </source>
</reference>
<dbReference type="GO" id="GO:0071555">
    <property type="term" value="P:cell wall organization"/>
    <property type="evidence" value="ECO:0007669"/>
    <property type="project" value="UniProtKB-KW"/>
</dbReference>
<evidence type="ECO:0000256" key="4">
    <source>
        <dbReference type="ARBA" id="ARBA00022692"/>
    </source>
</evidence>
<protein>
    <submittedName>
        <fullName evidence="10">Uncharacterized protein</fullName>
    </submittedName>
</protein>